<dbReference type="GO" id="GO:0005509">
    <property type="term" value="F:calcium ion binding"/>
    <property type="evidence" value="ECO:0007669"/>
    <property type="project" value="InterPro"/>
</dbReference>
<feature type="domain" description="EGF-like" evidence="15">
    <location>
        <begin position="1239"/>
        <end position="1277"/>
    </location>
</feature>
<evidence type="ECO:0000256" key="7">
    <source>
        <dbReference type="ARBA" id="ARBA00022737"/>
    </source>
</evidence>
<feature type="disulfide bond" evidence="10">
    <location>
        <begin position="1267"/>
        <end position="1276"/>
    </location>
</feature>
<evidence type="ECO:0000259" key="14">
    <source>
        <dbReference type="PROSITE" id="PS50025"/>
    </source>
</evidence>
<dbReference type="SMART" id="SM00082">
    <property type="entry name" value="LRRCT"/>
    <property type="match status" value="3"/>
</dbReference>
<dbReference type="SUPFAM" id="SSF49899">
    <property type="entry name" value="Concanavalin A-like lectins/glucanases"/>
    <property type="match status" value="1"/>
</dbReference>
<evidence type="ECO:0000256" key="3">
    <source>
        <dbReference type="ARBA" id="ARBA00022525"/>
    </source>
</evidence>
<dbReference type="PROSITE" id="PS01185">
    <property type="entry name" value="CTCK_1"/>
    <property type="match status" value="1"/>
</dbReference>
<dbReference type="Pfam" id="PF00054">
    <property type="entry name" value="Laminin_G_1"/>
    <property type="match status" value="1"/>
</dbReference>
<dbReference type="InterPro" id="IPR001881">
    <property type="entry name" value="EGF-like_Ca-bd_dom"/>
</dbReference>
<dbReference type="InterPro" id="IPR006207">
    <property type="entry name" value="Cys_knot_C"/>
</dbReference>
<dbReference type="InterPro" id="IPR013320">
    <property type="entry name" value="ConA-like_dom_sf"/>
</dbReference>
<feature type="disulfide bond" evidence="10">
    <location>
        <begin position="1587"/>
        <end position="1596"/>
    </location>
</feature>
<dbReference type="InterPro" id="IPR000742">
    <property type="entry name" value="EGF"/>
</dbReference>
<dbReference type="SMART" id="SM00181">
    <property type="entry name" value="EGF"/>
    <property type="match status" value="7"/>
</dbReference>
<dbReference type="CDD" id="cd00110">
    <property type="entry name" value="LamG"/>
    <property type="match status" value="1"/>
</dbReference>
<dbReference type="SMART" id="SM00369">
    <property type="entry name" value="LRR_TYP"/>
    <property type="match status" value="14"/>
</dbReference>
<dbReference type="GO" id="GO:0007399">
    <property type="term" value="P:nervous system development"/>
    <property type="evidence" value="ECO:0007669"/>
    <property type="project" value="UniProtKB-ARBA"/>
</dbReference>
<dbReference type="FunFam" id="3.80.10.10:FF:000770">
    <property type="entry name" value="Uncharacterized protein"/>
    <property type="match status" value="1"/>
</dbReference>
<dbReference type="InterPro" id="IPR013032">
    <property type="entry name" value="EGF-like_CS"/>
</dbReference>
<dbReference type="PROSITE" id="PS00010">
    <property type="entry name" value="ASX_HYDROXYL"/>
    <property type="match status" value="2"/>
</dbReference>
<feature type="region of interest" description="Disordered" evidence="11">
    <location>
        <begin position="1420"/>
        <end position="1439"/>
    </location>
</feature>
<gene>
    <name evidence="16" type="primary">SLIT1</name>
    <name evidence="16" type="ORF">TR119895</name>
</gene>
<dbReference type="Pfam" id="PF12661">
    <property type="entry name" value="hEGF"/>
    <property type="match status" value="1"/>
</dbReference>
<dbReference type="SMART" id="SM00282">
    <property type="entry name" value="LamG"/>
    <property type="match status" value="1"/>
</dbReference>
<keyword evidence="3" id="KW-0964">Secreted</keyword>
<dbReference type="CDD" id="cd00054">
    <property type="entry name" value="EGF_CA"/>
    <property type="match status" value="5"/>
</dbReference>
<evidence type="ECO:0000259" key="13">
    <source>
        <dbReference type="PROSITE" id="PS01225"/>
    </source>
</evidence>
<feature type="chain" id="PRO_5007051275" evidence="12">
    <location>
        <begin position="18"/>
        <end position="1734"/>
    </location>
</feature>
<dbReference type="InterPro" id="IPR001791">
    <property type="entry name" value="Laminin_G"/>
</dbReference>
<dbReference type="PROSITE" id="PS01186">
    <property type="entry name" value="EGF_2"/>
    <property type="match status" value="7"/>
</dbReference>
<evidence type="ECO:0000256" key="1">
    <source>
        <dbReference type="ARBA" id="ARBA00004613"/>
    </source>
</evidence>
<dbReference type="SMART" id="SM00013">
    <property type="entry name" value="LRRNT"/>
    <property type="match status" value="4"/>
</dbReference>
<dbReference type="SUPFAM" id="SSF52058">
    <property type="entry name" value="L domain-like"/>
    <property type="match status" value="3"/>
</dbReference>
<evidence type="ECO:0000256" key="2">
    <source>
        <dbReference type="ARBA" id="ARBA00022473"/>
    </source>
</evidence>
<dbReference type="PROSITE" id="PS01187">
    <property type="entry name" value="EGF_CA"/>
    <property type="match status" value="2"/>
</dbReference>
<proteinExistence type="predicted"/>
<evidence type="ECO:0000313" key="16">
    <source>
        <dbReference type="EMBL" id="JAP52557.1"/>
    </source>
</evidence>
<feature type="compositionally biased region" description="Basic residues" evidence="11">
    <location>
        <begin position="1650"/>
        <end position="1667"/>
    </location>
</feature>
<feature type="disulfide bond" evidence="10">
    <location>
        <begin position="1061"/>
        <end position="1078"/>
    </location>
</feature>
<feature type="domain" description="CTCK" evidence="13">
    <location>
        <begin position="1605"/>
        <end position="1732"/>
    </location>
</feature>
<dbReference type="InterPro" id="IPR032675">
    <property type="entry name" value="LRR_dom_sf"/>
</dbReference>
<dbReference type="PROSITE" id="PS01225">
    <property type="entry name" value="CTCK_2"/>
    <property type="match status" value="1"/>
</dbReference>
<keyword evidence="9" id="KW-0325">Glycoprotein</keyword>
<reference evidence="16" key="1">
    <citation type="submission" date="2016-01" db="EMBL/GenBank/DDBJ databases">
        <title>Reference transcriptome for the parasite Schistocephalus solidus: insights into the molecular evolution of parasitism.</title>
        <authorList>
            <person name="Hebert F.O."/>
            <person name="Grambauer S."/>
            <person name="Barber I."/>
            <person name="Landry C.R."/>
            <person name="Aubin-Horth N."/>
        </authorList>
    </citation>
    <scope>NUCLEOTIDE SEQUENCE</scope>
</reference>
<evidence type="ECO:0000256" key="12">
    <source>
        <dbReference type="SAM" id="SignalP"/>
    </source>
</evidence>
<accession>A0A0X3PRD2</accession>
<dbReference type="Pfam" id="PF00560">
    <property type="entry name" value="LRR_1"/>
    <property type="match status" value="1"/>
</dbReference>
<dbReference type="PROSITE" id="PS50026">
    <property type="entry name" value="EGF_3"/>
    <property type="match status" value="7"/>
</dbReference>
<feature type="disulfide bond" evidence="10">
    <location>
        <begin position="1040"/>
        <end position="1049"/>
    </location>
</feature>
<evidence type="ECO:0000256" key="11">
    <source>
        <dbReference type="SAM" id="MobiDB-lite"/>
    </source>
</evidence>
<keyword evidence="8 10" id="KW-1015">Disulfide bond</keyword>
<evidence type="ECO:0000256" key="8">
    <source>
        <dbReference type="ARBA" id="ARBA00023157"/>
    </source>
</evidence>
<dbReference type="SUPFAM" id="SSF57196">
    <property type="entry name" value="EGF/Laminin"/>
    <property type="match status" value="6"/>
</dbReference>
<dbReference type="InterPro" id="IPR001611">
    <property type="entry name" value="Leu-rich_rpt"/>
</dbReference>
<feature type="domain" description="EGF-like" evidence="15">
    <location>
        <begin position="1552"/>
        <end position="1597"/>
    </location>
</feature>
<feature type="domain" description="EGF-like" evidence="15">
    <location>
        <begin position="1015"/>
        <end position="1050"/>
    </location>
</feature>
<protein>
    <submittedName>
        <fullName evidence="16">Slit homolog 1 protein</fullName>
    </submittedName>
</protein>
<name>A0A0X3PRD2_SCHSO</name>
<feature type="domain" description="EGF-like" evidence="15">
    <location>
        <begin position="1092"/>
        <end position="1128"/>
    </location>
</feature>
<comment type="caution">
    <text evidence="10">Lacks conserved residue(s) required for the propagation of feature annotation.</text>
</comment>
<dbReference type="Pfam" id="PF13855">
    <property type="entry name" value="LRR_8"/>
    <property type="match status" value="4"/>
</dbReference>
<feature type="domain" description="EGF-like" evidence="15">
    <location>
        <begin position="1052"/>
        <end position="1090"/>
    </location>
</feature>
<organism evidence="16">
    <name type="scientific">Schistocephalus solidus</name>
    <name type="common">Tapeworm</name>
    <dbReference type="NCBI Taxonomy" id="70667"/>
    <lineage>
        <taxon>Eukaryota</taxon>
        <taxon>Metazoa</taxon>
        <taxon>Spiralia</taxon>
        <taxon>Lophotrochozoa</taxon>
        <taxon>Platyhelminthes</taxon>
        <taxon>Cestoda</taxon>
        <taxon>Eucestoda</taxon>
        <taxon>Diphyllobothriidea</taxon>
        <taxon>Diphyllobothriidae</taxon>
        <taxon>Schistocephalus</taxon>
    </lineage>
</organism>
<sequence>MPRPTLILLYLLHFTSTRNSPYAYQSDQGEAKESFNRTQAGVFRHPMIWGPQWRLTTPLTAGYPAALPQQQKQFYTEPLRRGHRRRTLLKMQMSPDHRCPRECECFSHQVYCRGQRGSTFPVGLPMRTARLSLFGFPLHRLEKANFDELPGLTQLVLSQNEIEEIEDGAFENLSNLQYLDLSSNWLTCLSANTFSGLGQLKSLLLSNNRIQRIAPESFDLKPNLQKLDLTGNPLTCDCYLVALKQRLASVGKLSIFSASSARCSLMDAKLPSSNVEKVVPIFCPDSALASLPPLSCLKPSCDSICSCHHGGYVSCTWKGLTTVPDDLPLNTTNLNLAGNKLKILRPGTFERYSNLRKLNLEGNAIEAIAPGTFKNLSHLSSLYLTSNRIKSITSDTFRELSSLTVLYLQRNEISCIDPEAFSAIPGLRILHLSDNKIETLDEKVFRRQRDLQFLYLIKNPWKCDCHLAWLPAYLKRREAGDNEWAVCRSPAPLEGTFVRNLTVGAMQCQNADDRAYSLRQLKCRAEKEGPQQMPQNQEPAADVHCPEKCTCSELAIRVQRSVNDVITLTASIPTFIESREPAIRVDCANVRLSVVPLGIPDNTKELYLNNNSLTAINRRQFSHLRQLEVLSLHDNNLECLASDTFADLVNLRVLLLHSNRLRCISNATFTLRKLEHVSFDENPFLCYCNMQWLPDWMRRNRHRIAISPYPPTCQSPPSLAGAPIVSLSANHFTCLELSQETIQESSRNVAEDGLQVGQTTLPTTPPLECSGAATVCCSERSSVCPKPTSCPKPCVCKNDQVDCSYNRLREVPLGIPEDTKDLFLEHNEITWIHSERIERLTKLETLILSYNSIMEIPPGLFTKLRKLKSLILNNNKIQCIHPQAFAGLKQLKVLILQSNDISTMENGTFGDLRELNNIALGQNPLHCDCNLQWLQNFFRTRFLDNGVAQCSTPKSMEFKSIFHAHPSNFTCLRLPPLAEAGGGLRLGALSAVMPATSGPISFADEATAHALAKCSPCTPNPCQGGGACQPVTSLRFTCKCKAPFYGDTCEQKMNACFGQPCRNGGTCKFLDDLGHYTCLCPRGFVGKNCDVNVNDCNPGICKNGGKCKDGINSYICECAPGFRGKHCEIKFKYCDDVNPCKNDGVCIKHDATDYGCVCQAGWGGKDCSENLDDCEYNQCQNGAVCLDQLNGYSCKCLHGYTGRFCDQAVEVYTDSSSDHSQVRSILNALTLHPQLQKTTKYGCKHNRCKNGASCETDQSVIGYRCACLPGYAGAFCEKLLSITLPNLKSYLAVYPISRGALIPRGNLSLVFSTLEHRGVILYFAEGVDEAVPGTSILEKQRSPNATNSRYFAAEIYQGHVKLSYALDARSTAVAYSTSKVNDGNRHQLDIIIEGKSAELYVDGSRNALIQATTIDRNFESSSLASSRAESKSRESSPRPLSLSRRIYLAGGPTDLLATAKALGSIMEASGLTGCIQEFAINDKKVDFSQFSGMAGRNAKAAGGYTPGSAIGVQPGCPSVPQGTVRHKPAEKNVQLEARKTLYPRSEAFALSEHSDCRKPEQSCLNGGVCVPDFELTTVKLLTHVCQCPSGFEGPRCQTALGSSYCRRQVRSSFLHDPLNGCISTDRILVHSCSGACHYPDGTPIPWPPDRRRRARRRRRDRAKRREKRQFLHQTGDQDSLRYTITPLSGTSNVTCCQPVKFIQKNVLFRCSNGRQYFRWFRFVRKCACRACDMA</sequence>
<keyword evidence="2" id="KW-0217">Developmental protein</keyword>
<feature type="disulfide bond" evidence="10">
    <location>
        <begin position="1080"/>
        <end position="1089"/>
    </location>
</feature>
<dbReference type="PROSITE" id="PS51450">
    <property type="entry name" value="LRR"/>
    <property type="match status" value="8"/>
</dbReference>
<dbReference type="FunFam" id="2.10.25.10:FF:000122">
    <property type="entry name" value="Protein crumbs homolog 2"/>
    <property type="match status" value="1"/>
</dbReference>
<dbReference type="Gene3D" id="3.80.10.10">
    <property type="entry name" value="Ribonuclease Inhibitor"/>
    <property type="match status" value="4"/>
</dbReference>
<evidence type="ECO:0000256" key="5">
    <source>
        <dbReference type="ARBA" id="ARBA00022614"/>
    </source>
</evidence>
<dbReference type="GO" id="GO:0005576">
    <property type="term" value="C:extracellular region"/>
    <property type="evidence" value="ECO:0007669"/>
    <property type="project" value="UniProtKB-SubCell"/>
</dbReference>
<dbReference type="FunFam" id="3.80.10.10:FF:000002">
    <property type="entry name" value="Slit guidance ligand 2"/>
    <property type="match status" value="2"/>
</dbReference>
<dbReference type="SMART" id="SM00179">
    <property type="entry name" value="EGF_CA"/>
    <property type="match status" value="7"/>
</dbReference>
<feature type="disulfide bond" evidence="10">
    <location>
        <begin position="1158"/>
        <end position="1167"/>
    </location>
</feature>
<feature type="domain" description="EGF-like" evidence="15">
    <location>
        <begin position="1170"/>
        <end position="1206"/>
    </location>
</feature>
<feature type="disulfide bond" evidence="10">
    <location>
        <begin position="1118"/>
        <end position="1127"/>
    </location>
</feature>
<dbReference type="FunFam" id="2.10.25.10:FF:000118">
    <property type="entry name" value="protein delta homolog 2"/>
    <property type="match status" value="1"/>
</dbReference>
<dbReference type="InterPro" id="IPR003591">
    <property type="entry name" value="Leu-rich_rpt_typical-subtyp"/>
</dbReference>
<comment type="subcellular location">
    <subcellularLocation>
        <location evidence="1">Secreted</location>
    </subcellularLocation>
</comment>
<keyword evidence="7" id="KW-0677">Repeat</keyword>
<dbReference type="PROSITE" id="PS50025">
    <property type="entry name" value="LAM_G_DOMAIN"/>
    <property type="match status" value="1"/>
</dbReference>
<keyword evidence="4 10" id="KW-0245">EGF-like domain</keyword>
<dbReference type="Gene3D" id="2.60.120.200">
    <property type="match status" value="1"/>
</dbReference>
<dbReference type="SMART" id="SM00365">
    <property type="entry name" value="LRR_SD22"/>
    <property type="match status" value="9"/>
</dbReference>
<dbReference type="FunFam" id="2.10.25.10:FF:000472">
    <property type="entry name" value="Uncharacterized protein, isoform A"/>
    <property type="match status" value="1"/>
</dbReference>
<feature type="disulfide bond" evidence="10">
    <location>
        <begin position="1196"/>
        <end position="1205"/>
    </location>
</feature>
<evidence type="ECO:0000256" key="9">
    <source>
        <dbReference type="ARBA" id="ARBA00023180"/>
    </source>
</evidence>
<dbReference type="EMBL" id="GEEE01010668">
    <property type="protein sequence ID" value="JAP52557.1"/>
    <property type="molecule type" value="Transcribed_RNA"/>
</dbReference>
<dbReference type="PANTHER" id="PTHR24366:SF158">
    <property type="entry name" value="PLATELET GLYCOPROTEIN IB ALPHA CHAIN-LIKE-RELATED"/>
    <property type="match status" value="1"/>
</dbReference>
<evidence type="ECO:0000259" key="15">
    <source>
        <dbReference type="PROSITE" id="PS50026"/>
    </source>
</evidence>
<evidence type="ECO:0000256" key="10">
    <source>
        <dbReference type="PROSITE-ProRule" id="PRU00076"/>
    </source>
</evidence>
<feature type="domain" description="EGF-like" evidence="15">
    <location>
        <begin position="1130"/>
        <end position="1168"/>
    </location>
</feature>
<keyword evidence="6 12" id="KW-0732">Signal</keyword>
<keyword evidence="5" id="KW-0433">Leucine-rich repeat</keyword>
<dbReference type="PANTHER" id="PTHR24366">
    <property type="entry name" value="IG(IMMUNOGLOBULIN) AND LRR(LEUCINE RICH REPEAT) DOMAINS"/>
    <property type="match status" value="1"/>
</dbReference>
<dbReference type="Pfam" id="PF00008">
    <property type="entry name" value="EGF"/>
    <property type="match status" value="4"/>
</dbReference>
<evidence type="ECO:0000256" key="6">
    <source>
        <dbReference type="ARBA" id="ARBA00022729"/>
    </source>
</evidence>
<dbReference type="SMART" id="SM00041">
    <property type="entry name" value="CT"/>
    <property type="match status" value="1"/>
</dbReference>
<dbReference type="InterPro" id="IPR018097">
    <property type="entry name" value="EGF_Ca-bd_CS"/>
</dbReference>
<feature type="region of interest" description="Disordered" evidence="11">
    <location>
        <begin position="1647"/>
        <end position="1674"/>
    </location>
</feature>
<evidence type="ECO:0000256" key="4">
    <source>
        <dbReference type="ARBA" id="ARBA00022536"/>
    </source>
</evidence>
<dbReference type="InterPro" id="IPR000483">
    <property type="entry name" value="Cys-rich_flank_reg_C"/>
</dbReference>
<feature type="domain" description="Laminin G" evidence="14">
    <location>
        <begin position="1281"/>
        <end position="1516"/>
    </location>
</feature>
<dbReference type="InterPro" id="IPR000372">
    <property type="entry name" value="LRRNT"/>
</dbReference>
<feature type="signal peptide" evidence="12">
    <location>
        <begin position="1"/>
        <end position="17"/>
    </location>
</feature>
<dbReference type="PROSITE" id="PS00022">
    <property type="entry name" value="EGF_1"/>
    <property type="match status" value="7"/>
</dbReference>
<feature type="disulfide bond" evidence="10">
    <location>
        <begin position="1248"/>
        <end position="1265"/>
    </location>
</feature>
<dbReference type="InterPro" id="IPR000152">
    <property type="entry name" value="EGF-type_Asp/Asn_hydroxyl_site"/>
</dbReference>
<dbReference type="Gene3D" id="2.10.25.10">
    <property type="entry name" value="Laminin"/>
    <property type="match status" value="7"/>
</dbReference>